<proteinExistence type="predicted"/>
<organism evidence="5 6">
    <name type="scientific">Halopenitus malekzadehii</name>
    <dbReference type="NCBI Taxonomy" id="1267564"/>
    <lineage>
        <taxon>Archaea</taxon>
        <taxon>Methanobacteriati</taxon>
        <taxon>Methanobacteriota</taxon>
        <taxon>Stenosarchaea group</taxon>
        <taxon>Halobacteria</taxon>
        <taxon>Halobacteriales</taxon>
        <taxon>Haloferacaceae</taxon>
        <taxon>Halopenitus</taxon>
    </lineage>
</organism>
<evidence type="ECO:0000313" key="6">
    <source>
        <dbReference type="Proteomes" id="UP000199215"/>
    </source>
</evidence>
<dbReference type="AlphaFoldDB" id="A0A1H6JYY5"/>
<evidence type="ECO:0000256" key="2">
    <source>
        <dbReference type="ARBA" id="ARBA00022723"/>
    </source>
</evidence>
<dbReference type="GO" id="GO:0016829">
    <property type="term" value="F:lyase activity"/>
    <property type="evidence" value="ECO:0007669"/>
    <property type="project" value="UniProtKB-KW"/>
</dbReference>
<dbReference type="GO" id="GO:0006107">
    <property type="term" value="P:oxaloacetate metabolic process"/>
    <property type="evidence" value="ECO:0007669"/>
    <property type="project" value="TreeGrafter"/>
</dbReference>
<keyword evidence="5" id="KW-0456">Lyase</keyword>
<reference evidence="5 6" key="1">
    <citation type="submission" date="2016-10" db="EMBL/GenBank/DDBJ databases">
        <authorList>
            <person name="de Groot N.N."/>
        </authorList>
    </citation>
    <scope>NUCLEOTIDE SEQUENCE [LARGE SCALE GENOMIC DNA]</scope>
    <source>
        <strain evidence="5 6">IBRC-M10418</strain>
    </source>
</reference>
<keyword evidence="3" id="KW-0460">Magnesium</keyword>
<dbReference type="InterPro" id="IPR005000">
    <property type="entry name" value="Aldolase/citrate-lyase_domain"/>
</dbReference>
<dbReference type="InterPro" id="IPR040442">
    <property type="entry name" value="Pyrv_kinase-like_dom_sf"/>
</dbReference>
<dbReference type="RefSeq" id="WP_092817921.1">
    <property type="nucleotide sequence ID" value="NZ_FNWU01000023.1"/>
</dbReference>
<dbReference type="GO" id="GO:0000287">
    <property type="term" value="F:magnesium ion binding"/>
    <property type="evidence" value="ECO:0007669"/>
    <property type="project" value="TreeGrafter"/>
</dbReference>
<dbReference type="SUPFAM" id="SSF51621">
    <property type="entry name" value="Phosphoenolpyruvate/pyruvate domain"/>
    <property type="match status" value="1"/>
</dbReference>
<dbReference type="InterPro" id="IPR015813">
    <property type="entry name" value="Pyrv/PenolPyrv_kinase-like_dom"/>
</dbReference>
<evidence type="ECO:0000256" key="1">
    <source>
        <dbReference type="ARBA" id="ARBA00001946"/>
    </source>
</evidence>
<keyword evidence="6" id="KW-1185">Reference proteome</keyword>
<dbReference type="NCBIfam" id="NF041626">
    <property type="entry name" value="malyCoAlyase_Halo"/>
    <property type="match status" value="1"/>
</dbReference>
<name>A0A1H6JYY5_9EURY</name>
<dbReference type="Gene3D" id="3.20.20.60">
    <property type="entry name" value="Phosphoenolpyruvate-binding domains"/>
    <property type="match status" value="1"/>
</dbReference>
<evidence type="ECO:0000256" key="3">
    <source>
        <dbReference type="ARBA" id="ARBA00022842"/>
    </source>
</evidence>
<dbReference type="PANTHER" id="PTHR32308">
    <property type="entry name" value="LYASE BETA SUBUNIT, PUTATIVE (AFU_ORTHOLOGUE AFUA_4G13030)-RELATED"/>
    <property type="match status" value="1"/>
</dbReference>
<keyword evidence="2" id="KW-0479">Metal-binding</keyword>
<accession>A0A1H6JYY5</accession>
<gene>
    <name evidence="5" type="ORF">SAMN05192561_1233</name>
</gene>
<feature type="domain" description="HpcH/HpaI aldolase/citrate lyase" evidence="4">
    <location>
        <begin position="42"/>
        <end position="216"/>
    </location>
</feature>
<dbReference type="STRING" id="1267564.SAMN05192561_1233"/>
<dbReference type="Pfam" id="PF03328">
    <property type="entry name" value="HpcH_HpaI"/>
    <property type="match status" value="1"/>
</dbReference>
<evidence type="ECO:0000259" key="4">
    <source>
        <dbReference type="Pfam" id="PF03328"/>
    </source>
</evidence>
<sequence>MTDDIRLCRTFQTAPAAVSTDDAGPDDAAKYLRSALTAEGFRAPDWLVPDLEDGTAPGSKRAGVENVVELVPSHDVDGEVWPRVEWSHLDETVRDAGRDQIDALVAGAGDDIDGFVVPKVGRRPDVERAVDVVSEVEAAHGYEPRTFDLTVVVETSRARSDLRPIARFGADSRLAAIAFGPLDYAADLGSRDLGDRPRWDGTLEALSNEASAAGLLSIGGPFDDLFTERAGVTYYNGDAYVDRLEHEAAIGIDGSWSLHPNQTVQANTVHMPSPDALERDVDRIERYNRAKRGGTGAVVIDGRMVDEASLKGFHNTIRRVRAIDRIHPAQTDAYYDDDLLKRALDLDLTR</sequence>
<dbReference type="OrthoDB" id="9170at2157"/>
<comment type="cofactor">
    <cofactor evidence="1">
        <name>Mg(2+)</name>
        <dbReference type="ChEBI" id="CHEBI:18420"/>
    </cofactor>
</comment>
<dbReference type="EMBL" id="FNWU01000023">
    <property type="protein sequence ID" value="SEH65847.1"/>
    <property type="molecule type" value="Genomic_DNA"/>
</dbReference>
<evidence type="ECO:0000313" key="5">
    <source>
        <dbReference type="EMBL" id="SEH65847.1"/>
    </source>
</evidence>
<dbReference type="PANTHER" id="PTHR32308:SF10">
    <property type="entry name" value="CITRATE LYASE SUBUNIT BETA"/>
    <property type="match status" value="1"/>
</dbReference>
<protein>
    <submittedName>
        <fullName evidence="5">Beta-methylmalyl-CoA/L-malyl-CoA lyase</fullName>
    </submittedName>
</protein>
<dbReference type="Proteomes" id="UP000199215">
    <property type="component" value="Unassembled WGS sequence"/>
</dbReference>